<dbReference type="SUPFAM" id="SSF52833">
    <property type="entry name" value="Thioredoxin-like"/>
    <property type="match status" value="1"/>
</dbReference>
<organism evidence="2 3">
    <name type="scientific">Candida boidinii</name>
    <name type="common">Yeast</name>
    <dbReference type="NCBI Taxonomy" id="5477"/>
    <lineage>
        <taxon>Eukaryota</taxon>
        <taxon>Fungi</taxon>
        <taxon>Dikarya</taxon>
        <taxon>Ascomycota</taxon>
        <taxon>Saccharomycotina</taxon>
        <taxon>Pichiomycetes</taxon>
        <taxon>Pichiales</taxon>
        <taxon>Pichiaceae</taxon>
        <taxon>Ogataea</taxon>
        <taxon>Ogataea/Candida clade</taxon>
    </lineage>
</organism>
<accession>A0A9W6T285</accession>
<keyword evidence="3" id="KW-1185">Reference proteome</keyword>
<feature type="region of interest" description="Disordered" evidence="1">
    <location>
        <begin position="94"/>
        <end position="125"/>
    </location>
</feature>
<feature type="compositionally biased region" description="Acidic residues" evidence="1">
    <location>
        <begin position="187"/>
        <end position="201"/>
    </location>
</feature>
<feature type="compositionally biased region" description="Low complexity" evidence="1">
    <location>
        <begin position="100"/>
        <end position="111"/>
    </location>
</feature>
<feature type="compositionally biased region" description="Low complexity" evidence="1">
    <location>
        <begin position="45"/>
        <end position="75"/>
    </location>
</feature>
<feature type="region of interest" description="Disordered" evidence="1">
    <location>
        <begin position="168"/>
        <end position="202"/>
    </location>
</feature>
<protein>
    <submittedName>
        <fullName evidence="2">Unnamed protein product</fullName>
    </submittedName>
</protein>
<dbReference type="Pfam" id="PF14555">
    <property type="entry name" value="UBA_4"/>
    <property type="match status" value="1"/>
</dbReference>
<evidence type="ECO:0000313" key="2">
    <source>
        <dbReference type="EMBL" id="GME74514.1"/>
    </source>
</evidence>
<comment type="caution">
    <text evidence="2">The sequence shown here is derived from an EMBL/GenBank/DDBJ whole genome shotgun (WGS) entry which is preliminary data.</text>
</comment>
<sequence length="305" mass="34494">MSELIDTFLEITSTTDKDIASNFLEMSGNNLDTAVALYFEHGATTTSNNNNISNNDSGHASSSNITSSNSTNRNTPAPAEDDEAFAQRLQNEMYQHDGGNHNNNSNSNNDNNDNEEPPRPVEPIHDQLLPSYLDHNQLHSDHFGFGNFRNSANASSLIFGSDPSGIFNQTDHNDGRRRAGGVHNDEYYDDEDDDNYDNDDDYHDHYNQARYDGTNGVVFGSDDDDDSSNHDVSVEFRRPMNRRARRISNRDDGLTATQRRLAEMFKPPFDIITKTDLETAKNLARSSQKWILINIQLMSDFRCQW</sequence>
<feature type="region of interest" description="Disordered" evidence="1">
    <location>
        <begin position="45"/>
        <end position="80"/>
    </location>
</feature>
<dbReference type="AlphaFoldDB" id="A0A9W6T285"/>
<dbReference type="SUPFAM" id="SSF46934">
    <property type="entry name" value="UBA-like"/>
    <property type="match status" value="1"/>
</dbReference>
<proteinExistence type="predicted"/>
<dbReference type="Gene3D" id="1.10.8.10">
    <property type="entry name" value="DNA helicase RuvA subunit, C-terminal domain"/>
    <property type="match status" value="1"/>
</dbReference>
<feature type="compositionally biased region" description="Basic and acidic residues" evidence="1">
    <location>
        <begin position="116"/>
        <end position="125"/>
    </location>
</feature>
<dbReference type="InterPro" id="IPR036249">
    <property type="entry name" value="Thioredoxin-like_sf"/>
</dbReference>
<evidence type="ECO:0000256" key="1">
    <source>
        <dbReference type="SAM" id="MobiDB-lite"/>
    </source>
</evidence>
<dbReference type="EMBL" id="BSXN01001795">
    <property type="protein sequence ID" value="GME74514.1"/>
    <property type="molecule type" value="Genomic_DNA"/>
</dbReference>
<dbReference type="InterPro" id="IPR009060">
    <property type="entry name" value="UBA-like_sf"/>
</dbReference>
<evidence type="ECO:0000313" key="3">
    <source>
        <dbReference type="Proteomes" id="UP001165120"/>
    </source>
</evidence>
<dbReference type="Proteomes" id="UP001165120">
    <property type="component" value="Unassembled WGS sequence"/>
</dbReference>
<reference evidence="2" key="1">
    <citation type="submission" date="2023-04" db="EMBL/GenBank/DDBJ databases">
        <title>Candida boidinii NBRC 10035.</title>
        <authorList>
            <person name="Ichikawa N."/>
            <person name="Sato H."/>
            <person name="Tonouchi N."/>
        </authorList>
    </citation>
    <scope>NUCLEOTIDE SEQUENCE</scope>
    <source>
        <strain evidence="2">NBRC 10035</strain>
    </source>
</reference>
<name>A0A9W6T285_CANBO</name>
<gene>
    <name evidence="2" type="ORF">Cboi02_000443800</name>
</gene>